<gene>
    <name evidence="1" type="ORF">LMV7_p01030</name>
</gene>
<organism evidence="1">
    <name type="scientific">Micrococcus sp. V7</name>
    <dbReference type="NCBI Taxonomy" id="404582"/>
    <lineage>
        <taxon>Bacteria</taxon>
        <taxon>Bacillati</taxon>
        <taxon>Actinomycetota</taxon>
        <taxon>Actinomycetes</taxon>
        <taxon>Micrococcales</taxon>
        <taxon>Micrococcaceae</taxon>
        <taxon>Micrococcus</taxon>
    </lineage>
</organism>
<reference evidence="1" key="1">
    <citation type="journal article" date="2013" name="Genome Announc.">
        <title>First complete sequence of a giant linear plasmid from a micrococcus strain isolated from an extremely high-altitude lake.</title>
        <authorList>
            <person name="Dib J.R."/>
            <person name="Schuldes J."/>
            <person name="Thurmer A."/>
            <person name="Farias M.E."/>
            <person name="Daniel R."/>
            <person name="Meinhardt F."/>
        </authorList>
    </citation>
    <scope>NUCLEOTIDE SEQUENCE</scope>
    <source>
        <strain evidence="1">V7</strain>
        <plasmid evidence="1">pLMV7</plasmid>
    </source>
</reference>
<name>U5NZR0_9MICC</name>
<protein>
    <submittedName>
        <fullName evidence="1">Uncharacterized protein</fullName>
    </submittedName>
</protein>
<dbReference type="EMBL" id="KF577591">
    <property type="protein sequence ID" value="AGY35524.1"/>
    <property type="molecule type" value="Genomic_DNA"/>
</dbReference>
<evidence type="ECO:0000313" key="1">
    <source>
        <dbReference type="EMBL" id="AGY35524.1"/>
    </source>
</evidence>
<keyword evidence="1" id="KW-0614">Plasmid</keyword>
<accession>U5NZR0</accession>
<sequence>MAMATLNRLNLEEALHLGSIAARHAPDEDAGVYLDPVVGGIRVRSQTSTGYSVSWLTTHEGFGRHGLPPLRLEVAAVQTLRQALAASETAAVGVRYVLGELTLALGQPVRVPASVNSQTPPAPFGPAEHAPLPERVTLPAPVLEDLRSGRERPPFLTLHGVPWTSEWLGWEVGNLGHGRMRTVPDPA</sequence>
<proteinExistence type="predicted"/>
<dbReference type="AlphaFoldDB" id="U5NZR0"/>
<geneLocation type="plasmid" evidence="1">
    <name>pLMV7</name>
</geneLocation>
<dbReference type="RefSeq" id="WP_023190190.1">
    <property type="nucleotide sequence ID" value="NC_022599.1"/>
</dbReference>